<dbReference type="GO" id="GO:0016740">
    <property type="term" value="F:transferase activity"/>
    <property type="evidence" value="ECO:0007669"/>
    <property type="project" value="UniProtKB-KW"/>
</dbReference>
<dbReference type="InterPro" id="IPR029044">
    <property type="entry name" value="Nucleotide-diphossugar_trans"/>
</dbReference>
<dbReference type="PANTHER" id="PTHR43685:SF3">
    <property type="entry name" value="SLR2126 PROTEIN"/>
    <property type="match status" value="1"/>
</dbReference>
<dbReference type="InterPro" id="IPR001173">
    <property type="entry name" value="Glyco_trans_2-like"/>
</dbReference>
<dbReference type="Gene3D" id="3.90.550.10">
    <property type="entry name" value="Spore Coat Polysaccharide Biosynthesis Protein SpsA, Chain A"/>
    <property type="match status" value="1"/>
</dbReference>
<gene>
    <name evidence="4" type="ORF">BC781_101708</name>
</gene>
<evidence type="ECO:0000313" key="5">
    <source>
        <dbReference type="Proteomes" id="UP000245535"/>
    </source>
</evidence>
<dbReference type="InterPro" id="IPR027791">
    <property type="entry name" value="Galactosyl_T_C"/>
</dbReference>
<evidence type="ECO:0000256" key="1">
    <source>
        <dbReference type="ARBA" id="ARBA00022679"/>
    </source>
</evidence>
<reference evidence="4 5" key="1">
    <citation type="submission" date="2018-03" db="EMBL/GenBank/DDBJ databases">
        <title>Genomic Encyclopedia of Archaeal and Bacterial Type Strains, Phase II (KMG-II): from individual species to whole genera.</title>
        <authorList>
            <person name="Goeker M."/>
        </authorList>
    </citation>
    <scope>NUCLEOTIDE SEQUENCE [LARGE SCALE GENOMIC DNA]</scope>
    <source>
        <strain evidence="4 5">DSM 28229</strain>
    </source>
</reference>
<dbReference type="RefSeq" id="WP_109615856.1">
    <property type="nucleotide sequence ID" value="NZ_QGDO01000001.1"/>
</dbReference>
<feature type="domain" description="Galactosyltransferase C-terminal" evidence="3">
    <location>
        <begin position="164"/>
        <end position="226"/>
    </location>
</feature>
<keyword evidence="1 4" id="KW-0808">Transferase</keyword>
<evidence type="ECO:0000313" key="4">
    <source>
        <dbReference type="EMBL" id="PWJ44358.1"/>
    </source>
</evidence>
<sequence>MKVSLIISTYNSPDSLACVLESIKNQITKPYEVIIADDGSNFETANLIQNFRKQNFTIKHCWQEDKGFRLAKIRNKAIAQAKGDYIIFIDGDIILHPSFIKDHKTWARKNFFLQGSRVLLSEEKSSTVKKEGLTPIHYFSKGIKNRLNTINSTLLAKIFTKKGLSFDKAKGCNMSFWKKDLQKVGGFNEKFIGWGKEDNELAIRLINNSVRGIKLNFAANTYHLYHPMNTNPNIEKNIQLLKETVNRKQNKIG</sequence>
<dbReference type="AlphaFoldDB" id="A0A315ZHR7"/>
<dbReference type="PANTHER" id="PTHR43685">
    <property type="entry name" value="GLYCOSYLTRANSFERASE"/>
    <property type="match status" value="1"/>
</dbReference>
<dbReference type="SUPFAM" id="SSF53448">
    <property type="entry name" value="Nucleotide-diphospho-sugar transferases"/>
    <property type="match status" value="1"/>
</dbReference>
<dbReference type="OrthoDB" id="9815923at2"/>
<accession>A0A315ZHR7</accession>
<dbReference type="CDD" id="cd06420">
    <property type="entry name" value="GT2_Chondriotin_Pol_N"/>
    <property type="match status" value="1"/>
</dbReference>
<dbReference type="Pfam" id="PF00535">
    <property type="entry name" value="Glycos_transf_2"/>
    <property type="match status" value="1"/>
</dbReference>
<dbReference type="Proteomes" id="UP000245535">
    <property type="component" value="Unassembled WGS sequence"/>
</dbReference>
<comment type="caution">
    <text evidence="4">The sequence shown here is derived from an EMBL/GenBank/DDBJ whole genome shotgun (WGS) entry which is preliminary data.</text>
</comment>
<protein>
    <submittedName>
        <fullName evidence="4">Glycosyltransferase involved in cell wall biosynthesis</fullName>
    </submittedName>
</protein>
<evidence type="ECO:0000259" key="3">
    <source>
        <dbReference type="Pfam" id="PF02709"/>
    </source>
</evidence>
<organism evidence="4 5">
    <name type="scientific">Sediminitomix flava</name>
    <dbReference type="NCBI Taxonomy" id="379075"/>
    <lineage>
        <taxon>Bacteria</taxon>
        <taxon>Pseudomonadati</taxon>
        <taxon>Bacteroidota</taxon>
        <taxon>Cytophagia</taxon>
        <taxon>Cytophagales</taxon>
        <taxon>Flammeovirgaceae</taxon>
        <taxon>Sediminitomix</taxon>
    </lineage>
</organism>
<name>A0A315ZHR7_SEDFL</name>
<dbReference type="Pfam" id="PF02709">
    <property type="entry name" value="Glyco_transf_7C"/>
    <property type="match status" value="1"/>
</dbReference>
<proteinExistence type="predicted"/>
<keyword evidence="5" id="KW-1185">Reference proteome</keyword>
<dbReference type="EMBL" id="QGDO01000001">
    <property type="protein sequence ID" value="PWJ44358.1"/>
    <property type="molecule type" value="Genomic_DNA"/>
</dbReference>
<dbReference type="InterPro" id="IPR050834">
    <property type="entry name" value="Glycosyltransf_2"/>
</dbReference>
<evidence type="ECO:0000259" key="2">
    <source>
        <dbReference type="Pfam" id="PF00535"/>
    </source>
</evidence>
<feature type="domain" description="Glycosyltransferase 2-like" evidence="2">
    <location>
        <begin position="4"/>
        <end position="144"/>
    </location>
</feature>